<evidence type="ECO:0000256" key="11">
    <source>
        <dbReference type="ARBA" id="ARBA00023175"/>
    </source>
</evidence>
<dbReference type="Proteomes" id="UP000018817">
    <property type="component" value="Unassembled WGS sequence"/>
</dbReference>
<accession>W2PCB2</accession>
<keyword evidence="10" id="KW-0969">Cilium</keyword>
<sequence length="1806" mass="205960">AAAGSILFFYKGEEQYELEEEVEEEVEVTREATPTDPPSDGLSSAEPTDEQLFLDAEAPTPQTETVKRLVKRSRSATRSVCHAFLNTLPAESSESASVFLIKVAAGPITVQNVVTDGHEKVVHSNVELGCSTGDLLSNLEGVICNVFMPLLDPQLTRPDNSNGRPEGDENGAKNSTAAHQALKVIDAVRNEFKSNLVKFSSQISNAIQQIQGDIHLNIPDVVITKPESHLDDYELINRLEQALEEWSKSVVSVVEQEIRKTPKRKGPLAEIEFWRERNATLSTIFEQINMPTVQKMLKLLELVEASMLLTFKYHFSELSKLYVEAKDNVKFLTTLERHFKNIASGSFSAIADTLPSMMNAIRMVWIISRHYNTDERMVPLMERIASEIVDKVAVEINIHTILRKSPDNALHAIEEAKMVLELWHSTYMKVRERIEASGTDHRWEFDRKRLFEQTNYMAKICENLQEVATVLDQFNKFLGPELKSVTGDSQGIDEVMARVESLIAPFESVPFKIFDRGYKTSWESVMVQFRDKVSEIEQMTRKFIDTSFQKLRSAEGAFDLLQNFQNIQSRDSINKQMMEKYKDILMQYTKELEKLEEQFHRYKHRPPVYKNHPPVAGAISWSRALYLRAKKPILRFRAMNDLLKSPHGEEVKEKYLVFARAVDAYIKQHHKDWKDKVPALTNECLKQSILGPKLVEAGKAETGVMMYKLPQPPFYANFSPELAMIIKESKYLDRLGFEIPEEALNVTLQEDKYHQYVQDLTLMLRRYDSLLTGLTPVETHLLRSQLKALEDVLRVGFSPLNWNSQRVLSFIENCNKSLNQFANLVSQIHKSSKMVEEIVMDIESTLLIKIEDFGEGVVTEVGEFYELVERNRMQRIEELVQSYRSIGPLLIKSLKNEAVKPRHWEELMAVTQVRFDMNLKTFTLGNLFAMKLHRFSNEIGEIVNAAMQEQKIEQEIIKIEDSWSKAVLELVKYKKNGTDRGWVLRAADELKITLEDHMLNLQTMSGSRFIASFAERVRKWEKRLGVVNECLDIWFVVQRKWMYLESIFVGAEDIRQQLPEEAKKFDAIDKAWKTIMGATYKNANAVEACTAENRVETLHSLSERLDKCQKSLSDYLDTKRNSFPRFFFISDDELLSVLGSSDPTSIQVHMLKLFDNVKLLGFVRNNKNVGAMESAEGEGFQFRTLLAVEGPVESWMTGVEDEMRVTLQRIAKEGVFQYAHMDRTKWLEEVLGMVSLVGSQIWWTWEVEDVFHRVKSGDKYAMKGLEGRLTEQLNSLVRRVREPLDKLTRKKVNTLLIIDVHARDIVDSFVRDSILNEKEFAWESQLRFYWRKDVDDVVISQCTGNFRYGYEYMGLNGRLVITPLTDRCYMTLTQALTFKLGGSPAGPAGTGKTETVKDLAKSLALPCYVINCGEGLDYKAMGSIFSGLVQVGAWGCFDEFNRINIEVLSVVSAQLRAIQNALNYDKPTVDIGFGTEIAIHRTAGFATCGFFITMNPGYAGRTELPDNLKALFRPVTMIVPDLLQICQIMLFSEGFEHAVSLAKKMTVLYKLSREQLSKQYHYDFGLRALKSVLVMAGSLKREYSDMNEDLVLMRALRDSNMPKFVFEDVPLFHGLINDLFPGLDCPRVGYAALKDAIEAELIAGEYNTTNVTVYNEQIDKIIQMYETMLVRHTTMIVGPTGGGKTLVLNTLAAASKTALDEQVKIFVLNPKAQPIAELYGTMDPVTRDWTDGVLSKLFRELNQPLPAGKENEKRWLIYDGDVDAVWVENMNSVMDDNKLLTLPNAVVEWFGSIRRTSDIVRTTNAG</sequence>
<evidence type="ECO:0000313" key="18">
    <source>
        <dbReference type="Proteomes" id="UP000018817"/>
    </source>
</evidence>
<dbReference type="SMART" id="SM00382">
    <property type="entry name" value="AAA"/>
    <property type="match status" value="2"/>
</dbReference>
<evidence type="ECO:0000256" key="14">
    <source>
        <dbReference type="SAM" id="Coils"/>
    </source>
</evidence>
<evidence type="ECO:0000256" key="4">
    <source>
        <dbReference type="ARBA" id="ARBA00022701"/>
    </source>
</evidence>
<dbReference type="Gene3D" id="1.20.58.1120">
    <property type="match status" value="1"/>
</dbReference>
<evidence type="ECO:0000256" key="10">
    <source>
        <dbReference type="ARBA" id="ARBA00023069"/>
    </source>
</evidence>
<dbReference type="GO" id="GO:0030286">
    <property type="term" value="C:dynein complex"/>
    <property type="evidence" value="ECO:0007669"/>
    <property type="project" value="UniProtKB-KW"/>
</dbReference>
<dbReference type="GeneID" id="20193408"/>
<dbReference type="VEuPathDB" id="FungiDB:PPTG_24809"/>
<feature type="region of interest" description="Disordered" evidence="15">
    <location>
        <begin position="154"/>
        <end position="175"/>
    </location>
</feature>
<evidence type="ECO:0000256" key="7">
    <source>
        <dbReference type="ARBA" id="ARBA00022840"/>
    </source>
</evidence>
<keyword evidence="3" id="KW-0963">Cytoplasm</keyword>
<feature type="coiled-coil region" evidence="14">
    <location>
        <begin position="578"/>
        <end position="605"/>
    </location>
</feature>
<keyword evidence="5" id="KW-0677">Repeat</keyword>
<keyword evidence="9 14" id="KW-0175">Coiled coil</keyword>
<evidence type="ECO:0000256" key="3">
    <source>
        <dbReference type="ARBA" id="ARBA00022490"/>
    </source>
</evidence>
<dbReference type="FunFam" id="3.40.50.300:FF:000063">
    <property type="entry name" value="dynein heavy chain 6, axonemal"/>
    <property type="match status" value="1"/>
</dbReference>
<evidence type="ECO:0000256" key="6">
    <source>
        <dbReference type="ARBA" id="ARBA00022741"/>
    </source>
</evidence>
<gene>
    <name evidence="17" type="ORF">PPTG_24809</name>
</gene>
<dbReference type="FunFam" id="1.20.58.1120:FF:000008">
    <property type="entry name" value="Dynein heavy chain 10, axonemal"/>
    <property type="match status" value="1"/>
</dbReference>
<reference evidence="17 18" key="2">
    <citation type="submission" date="2013-11" db="EMBL/GenBank/DDBJ databases">
        <title>The Genome Sequence of Phytophthora parasitica INRA-310.</title>
        <authorList>
            <consortium name="The Broad Institute Genomics Platform"/>
            <person name="Russ C."/>
            <person name="Tyler B."/>
            <person name="Panabieres F."/>
            <person name="Shan W."/>
            <person name="Tripathy S."/>
            <person name="Grunwald N."/>
            <person name="Machado M."/>
            <person name="Johnson C.S."/>
            <person name="Arredondo F."/>
            <person name="Hong C."/>
            <person name="Coffey M."/>
            <person name="Young S.K."/>
            <person name="Zeng Q."/>
            <person name="Gargeya S."/>
            <person name="Fitzgerald M."/>
            <person name="Abouelleil A."/>
            <person name="Alvarado L."/>
            <person name="Chapman S.B."/>
            <person name="Gainer-Dewar J."/>
            <person name="Goldberg J."/>
            <person name="Griggs A."/>
            <person name="Gujja S."/>
            <person name="Hansen M."/>
            <person name="Howarth C."/>
            <person name="Imamovic A."/>
            <person name="Ireland A."/>
            <person name="Larimer J."/>
            <person name="McCowan C."/>
            <person name="Murphy C."/>
            <person name="Pearson M."/>
            <person name="Poon T.W."/>
            <person name="Priest M."/>
            <person name="Roberts A."/>
            <person name="Saif S."/>
            <person name="Shea T."/>
            <person name="Sykes S."/>
            <person name="Wortman J."/>
            <person name="Nusbaum C."/>
            <person name="Birren B."/>
        </authorList>
    </citation>
    <scope>NUCLEOTIDE SEQUENCE [LARGE SCALE GENOMIC DNA]</scope>
    <source>
        <strain evidence="17 18">INRA-310</strain>
    </source>
</reference>
<evidence type="ECO:0000256" key="12">
    <source>
        <dbReference type="ARBA" id="ARBA00023212"/>
    </source>
</evidence>
<dbReference type="Gene3D" id="3.40.50.300">
    <property type="entry name" value="P-loop containing nucleotide triphosphate hydrolases"/>
    <property type="match status" value="2"/>
</dbReference>
<feature type="domain" description="AAA+ ATPase" evidence="16">
    <location>
        <begin position="1380"/>
        <end position="1522"/>
    </location>
</feature>
<evidence type="ECO:0000256" key="8">
    <source>
        <dbReference type="ARBA" id="ARBA00023017"/>
    </source>
</evidence>
<protein>
    <recommendedName>
        <fullName evidence="16">AAA+ ATPase domain-containing protein</fullName>
    </recommendedName>
</protein>
<dbReference type="InterPro" id="IPR035699">
    <property type="entry name" value="AAA_6"/>
</dbReference>
<evidence type="ECO:0000256" key="1">
    <source>
        <dbReference type="ARBA" id="ARBA00004430"/>
    </source>
</evidence>
<evidence type="ECO:0000256" key="15">
    <source>
        <dbReference type="SAM" id="MobiDB-lite"/>
    </source>
</evidence>
<dbReference type="InterPro" id="IPR043157">
    <property type="entry name" value="Dynein_AAA1S"/>
</dbReference>
<keyword evidence="13" id="KW-0966">Cell projection</keyword>
<dbReference type="GO" id="GO:0005524">
    <property type="term" value="F:ATP binding"/>
    <property type="evidence" value="ECO:0007669"/>
    <property type="project" value="UniProtKB-KW"/>
</dbReference>
<dbReference type="InterPro" id="IPR042228">
    <property type="entry name" value="Dynein_linker_3"/>
</dbReference>
<dbReference type="FunFam" id="1.10.287.2620:FF:000002">
    <property type="entry name" value="Dynein heavy chain 2, axonemal"/>
    <property type="match status" value="1"/>
</dbReference>
<feature type="region of interest" description="Disordered" evidence="15">
    <location>
        <begin position="18"/>
        <end position="47"/>
    </location>
</feature>
<dbReference type="OMA" id="NCRELWD"/>
<evidence type="ECO:0000256" key="13">
    <source>
        <dbReference type="ARBA" id="ARBA00023273"/>
    </source>
</evidence>
<dbReference type="InterPro" id="IPR042222">
    <property type="entry name" value="Dynein_2_N"/>
</dbReference>
<dbReference type="Gene3D" id="1.20.140.100">
    <property type="entry name" value="Dynein heavy chain, N-terminal domain 2"/>
    <property type="match status" value="1"/>
</dbReference>
<dbReference type="GO" id="GO:0007018">
    <property type="term" value="P:microtubule-based movement"/>
    <property type="evidence" value="ECO:0007669"/>
    <property type="project" value="InterPro"/>
</dbReference>
<dbReference type="Pfam" id="PF08385">
    <property type="entry name" value="DHC_N1"/>
    <property type="match status" value="1"/>
</dbReference>
<dbReference type="InterPro" id="IPR026983">
    <property type="entry name" value="DHC"/>
</dbReference>
<dbReference type="FunFam" id="1.10.8.710:FF:000002">
    <property type="entry name" value="dynein heavy chain 17, axonemal"/>
    <property type="match status" value="1"/>
</dbReference>
<evidence type="ECO:0000256" key="5">
    <source>
        <dbReference type="ARBA" id="ARBA00022737"/>
    </source>
</evidence>
<comment type="similarity">
    <text evidence="2">Belongs to the dynein heavy chain family.</text>
</comment>
<keyword evidence="7" id="KW-0067">ATP-binding</keyword>
<dbReference type="GO" id="GO:0005930">
    <property type="term" value="C:axoneme"/>
    <property type="evidence" value="ECO:0007669"/>
    <property type="project" value="UniProtKB-SubCell"/>
</dbReference>
<dbReference type="GO" id="GO:0051959">
    <property type="term" value="F:dynein light intermediate chain binding"/>
    <property type="evidence" value="ECO:0007669"/>
    <property type="project" value="InterPro"/>
</dbReference>
<name>W2PCB2_PHYN3</name>
<keyword evidence="12" id="KW-0206">Cytoskeleton</keyword>
<dbReference type="GO" id="GO:0005874">
    <property type="term" value="C:microtubule"/>
    <property type="evidence" value="ECO:0007669"/>
    <property type="project" value="UniProtKB-KW"/>
</dbReference>
<dbReference type="FunFam" id="3.20.180.20:FF:000001">
    <property type="entry name" value="Dynein axonemal heavy chain 5"/>
    <property type="match status" value="1"/>
</dbReference>
<evidence type="ECO:0000256" key="2">
    <source>
        <dbReference type="ARBA" id="ARBA00008887"/>
    </source>
</evidence>
<dbReference type="Gene3D" id="1.10.8.710">
    <property type="match status" value="1"/>
</dbReference>
<keyword evidence="4" id="KW-0493">Microtubule</keyword>
<feature type="non-terminal residue" evidence="17">
    <location>
        <position position="1"/>
    </location>
</feature>
<dbReference type="PANTHER" id="PTHR22878:SF63">
    <property type="entry name" value="DYNEIN AXONEMAL HEAVY CHAIN 10"/>
    <property type="match status" value="1"/>
</dbReference>
<keyword evidence="8" id="KW-0243">Dynein</keyword>
<dbReference type="Pfam" id="PF08393">
    <property type="entry name" value="DHC_N2"/>
    <property type="match status" value="1"/>
</dbReference>
<organism evidence="17 18">
    <name type="scientific">Phytophthora nicotianae (strain INRA-310)</name>
    <name type="common">Phytophthora parasitica</name>
    <dbReference type="NCBI Taxonomy" id="761204"/>
    <lineage>
        <taxon>Eukaryota</taxon>
        <taxon>Sar</taxon>
        <taxon>Stramenopiles</taxon>
        <taxon>Oomycota</taxon>
        <taxon>Peronosporomycetes</taxon>
        <taxon>Peronosporales</taxon>
        <taxon>Peronosporaceae</taxon>
        <taxon>Phytophthora</taxon>
    </lineage>
</organism>
<dbReference type="STRING" id="761204.W2PCB2"/>
<dbReference type="InterPro" id="IPR013602">
    <property type="entry name" value="Dynein_heavy_linker"/>
</dbReference>
<keyword evidence="6" id="KW-0547">Nucleotide-binding</keyword>
<evidence type="ECO:0000256" key="9">
    <source>
        <dbReference type="ARBA" id="ARBA00023054"/>
    </source>
</evidence>
<dbReference type="InterPro" id="IPR013594">
    <property type="entry name" value="Dynein_heavy_tail"/>
</dbReference>
<comment type="subcellular location">
    <subcellularLocation>
        <location evidence="1">Cytoplasm</location>
        <location evidence="1">Cytoskeleton</location>
        <location evidence="1">Cilium axoneme</location>
    </subcellularLocation>
</comment>
<dbReference type="FunFam" id="1.20.140.100:FF:000001">
    <property type="entry name" value="dynein heavy chain 17, axonemal"/>
    <property type="match status" value="1"/>
</dbReference>
<dbReference type="RefSeq" id="XP_008916856.1">
    <property type="nucleotide sequence ID" value="XM_008918608.1"/>
</dbReference>
<dbReference type="EMBL" id="KI669802">
    <property type="protein sequence ID" value="ETM97848.1"/>
    <property type="molecule type" value="Genomic_DNA"/>
</dbReference>
<evidence type="ECO:0000313" key="17">
    <source>
        <dbReference type="EMBL" id="ETM97848.1"/>
    </source>
</evidence>
<reference evidence="18" key="1">
    <citation type="submission" date="2011-12" db="EMBL/GenBank/DDBJ databases">
        <authorList>
            <consortium name="The Broad Institute Genome Sequencing Platform"/>
            <person name="Russ C."/>
            <person name="Tyler B."/>
            <person name="Panabieres F."/>
            <person name="Shan W."/>
            <person name="Tripathy S."/>
            <person name="Grunwald N."/>
            <person name="Machado M."/>
            <person name="Young S.K."/>
            <person name="Zeng Q."/>
            <person name="Gargeya S."/>
            <person name="Fitzgerald M."/>
            <person name="Haas B."/>
            <person name="Abouelleil A."/>
            <person name="Alvarado L."/>
            <person name="Arachchi H.M."/>
            <person name="Berlin A."/>
            <person name="Chapman S.B."/>
            <person name="Gearin G."/>
            <person name="Goldberg J."/>
            <person name="Griggs A."/>
            <person name="Gujja S."/>
            <person name="Hansen M."/>
            <person name="Heiman D."/>
            <person name="Howarth C."/>
            <person name="Larimer J."/>
            <person name="Lui A."/>
            <person name="MacDonald P.J.P."/>
            <person name="McCowen C."/>
            <person name="Montmayeur A."/>
            <person name="Murphy C."/>
            <person name="Neiman D."/>
            <person name="Pearson M."/>
            <person name="Priest M."/>
            <person name="Roberts A."/>
            <person name="Saif S."/>
            <person name="Shea T."/>
            <person name="Sisk P."/>
            <person name="Stolte C."/>
            <person name="Sykes S."/>
            <person name="Wortman J."/>
            <person name="Nusbaum C."/>
            <person name="Birren B."/>
        </authorList>
    </citation>
    <scope>NUCLEOTIDE SEQUENCE [LARGE SCALE GENOMIC DNA]</scope>
    <source>
        <strain evidence="18">INRA-310</strain>
    </source>
</reference>
<proteinExistence type="inferred from homology"/>
<dbReference type="PANTHER" id="PTHR22878">
    <property type="entry name" value="DYNEIN HEAVY CHAIN 6, AXONEMAL-LIKE-RELATED"/>
    <property type="match status" value="1"/>
</dbReference>
<dbReference type="Pfam" id="PF12774">
    <property type="entry name" value="AAA_6"/>
    <property type="match status" value="1"/>
</dbReference>
<evidence type="ECO:0000259" key="16">
    <source>
        <dbReference type="SMART" id="SM00382"/>
    </source>
</evidence>
<dbReference type="Gene3D" id="1.10.287.2620">
    <property type="match status" value="1"/>
</dbReference>
<dbReference type="Gene3D" id="3.20.180.20">
    <property type="entry name" value="Dynein heavy chain, N-terminal domain 2"/>
    <property type="match status" value="1"/>
</dbReference>
<feature type="domain" description="AAA+ ATPase" evidence="16">
    <location>
        <begin position="1670"/>
        <end position="1806"/>
    </location>
</feature>
<keyword evidence="11" id="KW-0505">Motor protein</keyword>
<dbReference type="SUPFAM" id="SSF52540">
    <property type="entry name" value="P-loop containing nucleoside triphosphate hydrolases"/>
    <property type="match status" value="2"/>
</dbReference>
<dbReference type="InterPro" id="IPR003593">
    <property type="entry name" value="AAA+_ATPase"/>
</dbReference>
<dbReference type="InterPro" id="IPR027417">
    <property type="entry name" value="P-loop_NTPase"/>
</dbReference>
<dbReference type="GO" id="GO:0045505">
    <property type="term" value="F:dynein intermediate chain binding"/>
    <property type="evidence" value="ECO:0007669"/>
    <property type="project" value="InterPro"/>
</dbReference>